<feature type="region of interest" description="Disordered" evidence="1">
    <location>
        <begin position="156"/>
        <end position="406"/>
    </location>
</feature>
<dbReference type="PANTHER" id="PTHR31949">
    <property type="entry name" value="GASTRIC MUCIN-LIKE PROTEIN"/>
    <property type="match status" value="1"/>
</dbReference>
<evidence type="ECO:0000256" key="1">
    <source>
        <dbReference type="SAM" id="MobiDB-lite"/>
    </source>
</evidence>
<feature type="compositionally biased region" description="Polar residues" evidence="1">
    <location>
        <begin position="248"/>
        <end position="283"/>
    </location>
</feature>
<feature type="compositionally biased region" description="Low complexity" evidence="1">
    <location>
        <begin position="366"/>
        <end position="377"/>
    </location>
</feature>
<feature type="region of interest" description="Disordered" evidence="1">
    <location>
        <begin position="1099"/>
        <end position="1155"/>
    </location>
</feature>
<protein>
    <recommendedName>
        <fullName evidence="4">Proline-rich family protein</fullName>
    </recommendedName>
</protein>
<feature type="compositionally biased region" description="Basic and acidic residues" evidence="1">
    <location>
        <begin position="1145"/>
        <end position="1155"/>
    </location>
</feature>
<feature type="compositionally biased region" description="Low complexity" evidence="1">
    <location>
        <begin position="183"/>
        <end position="219"/>
    </location>
</feature>
<dbReference type="GO" id="GO:0055028">
    <property type="term" value="C:cortical microtubule"/>
    <property type="evidence" value="ECO:0007669"/>
    <property type="project" value="TreeGrafter"/>
</dbReference>
<accession>A0A9W8CEM6</accession>
<feature type="compositionally biased region" description="Basic and acidic residues" evidence="1">
    <location>
        <begin position="666"/>
        <end position="684"/>
    </location>
</feature>
<gene>
    <name evidence="2" type="ORF">BS78_K312200</name>
</gene>
<feature type="compositionally biased region" description="Basic residues" evidence="1">
    <location>
        <begin position="1127"/>
        <end position="1137"/>
    </location>
</feature>
<dbReference type="OrthoDB" id="1929779at2759"/>
<dbReference type="Proteomes" id="UP001164776">
    <property type="component" value="Unassembled WGS sequence"/>
</dbReference>
<feature type="compositionally biased region" description="Low complexity" evidence="1">
    <location>
        <begin position="390"/>
        <end position="406"/>
    </location>
</feature>
<reference evidence="2 3" key="1">
    <citation type="submission" date="2022-10" db="EMBL/GenBank/DDBJ databases">
        <title>WGS assembly of Paspalum vaginatum 540-79.</title>
        <authorList>
            <person name="Sun G."/>
            <person name="Wase N."/>
            <person name="Shu S."/>
            <person name="Jenkins J."/>
            <person name="Zhou B."/>
            <person name="Torres-Rodriguez J."/>
            <person name="Chen C."/>
            <person name="Sandor L."/>
            <person name="Plott C."/>
            <person name="Yoshinga Y."/>
            <person name="Daum C."/>
            <person name="Qi P."/>
            <person name="Barry K."/>
            <person name="Lipzen A."/>
            <person name="Berry L."/>
            <person name="Pedersen C."/>
            <person name="Gottilla T."/>
            <person name="Foltz A."/>
            <person name="Yu H."/>
            <person name="O'Malley R."/>
            <person name="Zhang C."/>
            <person name="Devos K."/>
            <person name="Sigmon B."/>
            <person name="Yu B."/>
            <person name="Obata T."/>
            <person name="Schmutz J."/>
            <person name="Schnable J."/>
        </authorList>
    </citation>
    <scope>NUCLEOTIDE SEQUENCE [LARGE SCALE GENOMIC DNA]</scope>
    <source>
        <strain evidence="3">cv. 540-79</strain>
    </source>
</reference>
<evidence type="ECO:0000313" key="2">
    <source>
        <dbReference type="EMBL" id="KAJ1254891.1"/>
    </source>
</evidence>
<keyword evidence="3" id="KW-1185">Reference proteome</keyword>
<name>A0A9W8CEM6_9POAL</name>
<feature type="region of interest" description="Disordered" evidence="1">
    <location>
        <begin position="666"/>
        <end position="689"/>
    </location>
</feature>
<dbReference type="AlphaFoldDB" id="A0A9W8CEM6"/>
<dbReference type="EMBL" id="MU629868">
    <property type="protein sequence ID" value="KAJ1254891.1"/>
    <property type="molecule type" value="Genomic_DNA"/>
</dbReference>
<sequence length="1186" mass="129260">MVSLDISNGLWSQSDISGRKIREKENSSCPPKRLIKMPPSPSPRRSLKEISHKRGHSFGSILPGKSKDDELTLFTDMQKHEKDNFLLGPAEDFDASISKMSYFWDLKLDVNIAARGENRDFLNADGERNDYDWLLTPPETPLFHSLDDEEDQHIGMPQRGRAHIKPISVSRSSTMENTRRSNRSSASPNRLSLSPRSSSSTVLTRTRSSNSSSRCSPPLARRSPTPPASKTLAPPRRSPSPASRRMSTGSSDLILNGKSGTSPAKTSNRSSSPKLQGWQSSDPGFSFDAPPNLRTSLSDRPVSRSRGGSPTSFSGLDMNWRCTRQSMSPTPSRRACSSRSNDRDGFSSYRKASATSAEDDLESMQSVPASCSSSPAVRKNLTVMKSRTIASPKKSSKSFSPSSAPKRSFDSAVWLMDHRKAPQDKFRPLLSSVPSTTFGAGKGDDVRLSMLSHDSSLTTNSNLSSEHGVTYGPCTGDEQELSDVALCAVKPNCLIHRDTFLNEEPNCHQRSLSTTQSGPESSSMVKYAESTIEGIDMERSRIAQISCNIASSSKVGHCKMATCTRCGKLFNAIEGDGEVDFCEECGLVDEVVFVDPKIENLEETHRQGHKTRISKPPDCGEVIKKSTHGSQLVNDEPPADCLQKCPQSQLTMGSTDRMLLGQHGEHVTENLSPHDIDDSSRGNRTDISSHQCSVSDCQQTKRASVIECDILRDQTANHHNEVSRCLLESMDESIELVSDTLTVGCSHKMGSIGCLNLKAENTEGAGISVLLLQKSSSNRWPVIEGRPLAATSILCSEPYYTRDSVGTLKCTVGWDSSSASSSIDQGSSRQSVHLECLKSSNHYDFEKSQICSTVSCQSIACMSDMSTSNCSVPVCVRSDAIVDTGFLVDNSECNASRTMICTEELNESCKHSLSSAIECWSAAQAISFGDVVIQNQSTGRMAHNDNASANSCSSDTETCSNVPLSLAPQGICIQKTVEGTSTITECYSVGTPECPDHDRGIDNYQMQYETIPVSNDANRLDDCCVSVISEEDVLISSTKANTLELPGNEELLGTVEGSRDQTQRCFTLEEATDTILFCSSIAHDIAYRAATIGLEHEQQSELARAPHPSVTVVGHSIPRGDGSLKPPQRRMTRHRKRSEGGTVTENDKTEMVAKDPEPVRLVSDFPRTSDSMKPPKIESKCNCAIM</sequence>
<comment type="caution">
    <text evidence="2">The sequence shown here is derived from an EMBL/GenBank/DDBJ whole genome shotgun (WGS) entry which is preliminary data.</text>
</comment>
<organism evidence="2 3">
    <name type="scientific">Paspalum vaginatum</name>
    <name type="common">seashore paspalum</name>
    <dbReference type="NCBI Taxonomy" id="158149"/>
    <lineage>
        <taxon>Eukaryota</taxon>
        <taxon>Viridiplantae</taxon>
        <taxon>Streptophyta</taxon>
        <taxon>Embryophyta</taxon>
        <taxon>Tracheophyta</taxon>
        <taxon>Spermatophyta</taxon>
        <taxon>Magnoliopsida</taxon>
        <taxon>Liliopsida</taxon>
        <taxon>Poales</taxon>
        <taxon>Poaceae</taxon>
        <taxon>PACMAD clade</taxon>
        <taxon>Panicoideae</taxon>
        <taxon>Andropogonodae</taxon>
        <taxon>Paspaleae</taxon>
        <taxon>Paspalinae</taxon>
        <taxon>Paspalum</taxon>
    </lineage>
</organism>
<dbReference type="PANTHER" id="PTHR31949:SF34">
    <property type="entry name" value="EXPRESSED PROTEIN"/>
    <property type="match status" value="1"/>
</dbReference>
<feature type="compositionally biased region" description="Basic and acidic residues" evidence="1">
    <location>
        <begin position="17"/>
        <end position="26"/>
    </location>
</feature>
<evidence type="ECO:0000313" key="3">
    <source>
        <dbReference type="Proteomes" id="UP001164776"/>
    </source>
</evidence>
<feature type="compositionally biased region" description="Low complexity" evidence="1">
    <location>
        <begin position="233"/>
        <end position="247"/>
    </location>
</feature>
<feature type="region of interest" description="Disordered" evidence="1">
    <location>
        <begin position="17"/>
        <end position="61"/>
    </location>
</feature>
<evidence type="ECO:0008006" key="4">
    <source>
        <dbReference type="Google" id="ProtNLM"/>
    </source>
</evidence>
<proteinExistence type="predicted"/>
<dbReference type="GO" id="GO:0043622">
    <property type="term" value="P:cortical microtubule organization"/>
    <property type="evidence" value="ECO:0007669"/>
    <property type="project" value="TreeGrafter"/>
</dbReference>
<feature type="compositionally biased region" description="Polar residues" evidence="1">
    <location>
        <begin position="322"/>
        <end position="339"/>
    </location>
</feature>